<comment type="caution">
    <text evidence="3">The sequence shown here is derived from an EMBL/GenBank/DDBJ whole genome shotgun (WGS) entry which is preliminary data.</text>
</comment>
<dbReference type="InterPro" id="IPR039605">
    <property type="entry name" value="AHL"/>
</dbReference>
<comment type="subcellular location">
    <subcellularLocation>
        <location evidence="1">Nucleus</location>
    </subcellularLocation>
</comment>
<proteinExistence type="predicted"/>
<gene>
    <name evidence="3" type="ORF">IFM89_024314</name>
</gene>
<evidence type="ECO:0000256" key="2">
    <source>
        <dbReference type="SAM" id="Phobius"/>
    </source>
</evidence>
<comment type="function">
    <text evidence="1">Transcription factor that specifically binds AT-rich DNA sequences related to the nuclear matrix attachment regions (MARs).</text>
</comment>
<dbReference type="Proteomes" id="UP000631114">
    <property type="component" value="Unassembled WGS sequence"/>
</dbReference>
<feature type="transmembrane region" description="Helical" evidence="2">
    <location>
        <begin position="406"/>
        <end position="429"/>
    </location>
</feature>
<organism evidence="3 4">
    <name type="scientific">Coptis chinensis</name>
    <dbReference type="NCBI Taxonomy" id="261450"/>
    <lineage>
        <taxon>Eukaryota</taxon>
        <taxon>Viridiplantae</taxon>
        <taxon>Streptophyta</taxon>
        <taxon>Embryophyta</taxon>
        <taxon>Tracheophyta</taxon>
        <taxon>Spermatophyta</taxon>
        <taxon>Magnoliopsida</taxon>
        <taxon>Ranunculales</taxon>
        <taxon>Ranunculaceae</taxon>
        <taxon>Coptidoideae</taxon>
        <taxon>Coptis</taxon>
    </lineage>
</organism>
<protein>
    <recommendedName>
        <fullName evidence="1">AT-hook motif nuclear-localized protein</fullName>
    </recommendedName>
</protein>
<dbReference type="OrthoDB" id="2017193at2759"/>
<keyword evidence="1" id="KW-0804">Transcription</keyword>
<dbReference type="GO" id="GO:0003680">
    <property type="term" value="F:minor groove of adenine-thymine-rich DNA binding"/>
    <property type="evidence" value="ECO:0007669"/>
    <property type="project" value="UniProtKB-UniRule"/>
</dbReference>
<keyword evidence="2" id="KW-0472">Membrane</keyword>
<evidence type="ECO:0000256" key="1">
    <source>
        <dbReference type="RuleBase" id="RU367031"/>
    </source>
</evidence>
<keyword evidence="1" id="KW-0539">Nucleus</keyword>
<comment type="domain">
    <text evidence="1">The PPC domain mediates interactions between AHL proteins.</text>
</comment>
<dbReference type="PANTHER" id="PTHR31500">
    <property type="entry name" value="AT-HOOK MOTIF NUCLEAR-LOCALIZED PROTEIN 9"/>
    <property type="match status" value="1"/>
</dbReference>
<keyword evidence="2" id="KW-0812">Transmembrane</keyword>
<dbReference type="GO" id="GO:0005634">
    <property type="term" value="C:nucleus"/>
    <property type="evidence" value="ECO:0007669"/>
    <property type="project" value="UniProtKB-SubCell"/>
</dbReference>
<dbReference type="AlphaFoldDB" id="A0A835H520"/>
<evidence type="ECO:0000313" key="4">
    <source>
        <dbReference type="Proteomes" id="UP000631114"/>
    </source>
</evidence>
<feature type="non-terminal residue" evidence="3">
    <location>
        <position position="1"/>
    </location>
</feature>
<reference evidence="3 4" key="1">
    <citation type="submission" date="2020-10" db="EMBL/GenBank/DDBJ databases">
        <title>The Coptis chinensis genome and diversification of protoberbering-type alkaloids.</title>
        <authorList>
            <person name="Wang B."/>
            <person name="Shu S."/>
            <person name="Song C."/>
            <person name="Liu Y."/>
        </authorList>
    </citation>
    <scope>NUCLEOTIDE SEQUENCE [LARGE SCALE GENOMIC DNA]</scope>
    <source>
        <strain evidence="3">HL-2020</strain>
        <tissue evidence="3">Leaf</tissue>
    </source>
</reference>
<name>A0A835H520_9MAGN</name>
<keyword evidence="4" id="KW-1185">Reference proteome</keyword>
<evidence type="ECO:0000313" key="3">
    <source>
        <dbReference type="EMBL" id="KAF9593630.1"/>
    </source>
</evidence>
<dbReference type="PANTHER" id="PTHR31500:SF68">
    <property type="entry name" value="AT-HOOK MOTIF NUCLEAR-LOCALIZED PROTEIN 14"/>
    <property type="match status" value="1"/>
</dbReference>
<keyword evidence="1" id="KW-0805">Transcription regulation</keyword>
<keyword evidence="2" id="KW-1133">Transmembrane helix</keyword>
<accession>A0A835H520</accession>
<keyword evidence="1" id="KW-0238">DNA-binding</keyword>
<dbReference type="EMBL" id="JADFTS010000008">
    <property type="protein sequence ID" value="KAF9593630.1"/>
    <property type="molecule type" value="Genomic_DNA"/>
</dbReference>
<sequence>EIQLYKFAFAEFDNISSRYKQITNLTGGASSRTSGLSVCLSSTDGQVVVGGPLTAASPIQIVAASFSFDTTKNKCADEKLEASLNKSPPQVAGRPSMIGLNFRPAPNSSGRISVRKIDNHQNFVGSFMLQPRGMDVTSPHSTDWRGGLGSRGMKSSIVGRIGSGKTTLKQIVLCLVEPTATRQILLIKGVKKEVPKVGNYKTEIIKESWNDLPAEVLELVISSLFLGDCIRFCLTCKSLISITPQMLSNPPLTQCESRCQCIPWLMSLQKNNSSECIFYYPIYDKCATCLKTAYPLKKVSAKVIIHIHLNELCVSFYLAFGLWTIFDNIMDLISSFAFTISSLNNRISKELNCFIMLLFLALRKSFALLCLRKGIVSNGYKPVPRGSSQTVEIETDRENVASLANALYTTITIPMTKCCFIYSFLYCTYPRGRARARM</sequence>